<organism evidence="2 3">
    <name type="scientific">Araneus ventricosus</name>
    <name type="common">Orbweaver spider</name>
    <name type="synonym">Epeira ventricosa</name>
    <dbReference type="NCBI Taxonomy" id="182803"/>
    <lineage>
        <taxon>Eukaryota</taxon>
        <taxon>Metazoa</taxon>
        <taxon>Ecdysozoa</taxon>
        <taxon>Arthropoda</taxon>
        <taxon>Chelicerata</taxon>
        <taxon>Arachnida</taxon>
        <taxon>Araneae</taxon>
        <taxon>Araneomorphae</taxon>
        <taxon>Entelegynae</taxon>
        <taxon>Araneoidea</taxon>
        <taxon>Araneidae</taxon>
        <taxon>Araneus</taxon>
    </lineage>
</organism>
<dbReference type="AlphaFoldDB" id="A0A4Y2NMC8"/>
<dbReference type="EMBL" id="BGPR01009257">
    <property type="protein sequence ID" value="GBN38896.1"/>
    <property type="molecule type" value="Genomic_DNA"/>
</dbReference>
<dbReference type="Proteomes" id="UP000499080">
    <property type="component" value="Unassembled WGS sequence"/>
</dbReference>
<dbReference type="Pfam" id="PF22936">
    <property type="entry name" value="Pol_BBD"/>
    <property type="match status" value="1"/>
</dbReference>
<evidence type="ECO:0000259" key="1">
    <source>
        <dbReference type="Pfam" id="PF22936"/>
    </source>
</evidence>
<protein>
    <recommendedName>
        <fullName evidence="1">Retrovirus-related Pol polyprotein from transposon TNT 1-94-like beta-barrel domain-containing protein</fullName>
    </recommendedName>
</protein>
<gene>
    <name evidence="2" type="ORF">AVEN_153223_1</name>
</gene>
<name>A0A4Y2NMC8_ARAVE</name>
<dbReference type="OrthoDB" id="413361at2759"/>
<accession>A0A4Y2NMC8</accession>
<keyword evidence="3" id="KW-1185">Reference proteome</keyword>
<evidence type="ECO:0000313" key="2">
    <source>
        <dbReference type="EMBL" id="GBN38896.1"/>
    </source>
</evidence>
<dbReference type="InterPro" id="IPR054722">
    <property type="entry name" value="PolX-like_BBD"/>
</dbReference>
<sequence>MKNGSESRHKRNQSFITRRGKIRACRSLSSEVEETSTKQVWILDSGASTHMAKEKIWFENFVSCAAEVVLASKDSKLKSYGIGTVKAKNVH</sequence>
<proteinExistence type="predicted"/>
<feature type="domain" description="Retrovirus-related Pol polyprotein from transposon TNT 1-94-like beta-barrel" evidence="1">
    <location>
        <begin position="41"/>
        <end position="88"/>
    </location>
</feature>
<evidence type="ECO:0000313" key="3">
    <source>
        <dbReference type="Proteomes" id="UP000499080"/>
    </source>
</evidence>
<comment type="caution">
    <text evidence="2">The sequence shown here is derived from an EMBL/GenBank/DDBJ whole genome shotgun (WGS) entry which is preliminary data.</text>
</comment>
<reference evidence="2 3" key="1">
    <citation type="journal article" date="2019" name="Sci. Rep.">
        <title>Orb-weaving spider Araneus ventricosus genome elucidates the spidroin gene catalogue.</title>
        <authorList>
            <person name="Kono N."/>
            <person name="Nakamura H."/>
            <person name="Ohtoshi R."/>
            <person name="Moran D.A.P."/>
            <person name="Shinohara A."/>
            <person name="Yoshida Y."/>
            <person name="Fujiwara M."/>
            <person name="Mori M."/>
            <person name="Tomita M."/>
            <person name="Arakawa K."/>
        </authorList>
    </citation>
    <scope>NUCLEOTIDE SEQUENCE [LARGE SCALE GENOMIC DNA]</scope>
</reference>